<evidence type="ECO:0000256" key="1">
    <source>
        <dbReference type="ARBA" id="ARBA00022737"/>
    </source>
</evidence>
<comment type="caution">
    <text evidence="4">The sequence shown here is derived from an EMBL/GenBank/DDBJ whole genome shotgun (WGS) entry which is preliminary data.</text>
</comment>
<dbReference type="Gene3D" id="1.25.40.20">
    <property type="entry name" value="Ankyrin repeat-containing domain"/>
    <property type="match status" value="1"/>
</dbReference>
<gene>
    <name evidence="4" type="ORF">DFH94DRAFT_726153</name>
</gene>
<dbReference type="PANTHER" id="PTHR24166">
    <property type="entry name" value="ROLLING PEBBLES, ISOFORM B"/>
    <property type="match status" value="1"/>
</dbReference>
<dbReference type="OrthoDB" id="194358at2759"/>
<keyword evidence="1" id="KW-0677">Repeat</keyword>
<reference evidence="4" key="1">
    <citation type="submission" date="2019-10" db="EMBL/GenBank/DDBJ databases">
        <authorList>
            <consortium name="DOE Joint Genome Institute"/>
            <person name="Kuo A."/>
            <person name="Miyauchi S."/>
            <person name="Kiss E."/>
            <person name="Drula E."/>
            <person name="Kohler A."/>
            <person name="Sanchez-Garcia M."/>
            <person name="Andreopoulos B."/>
            <person name="Barry K.W."/>
            <person name="Bonito G."/>
            <person name="Buee M."/>
            <person name="Carver A."/>
            <person name="Chen C."/>
            <person name="Cichocki N."/>
            <person name="Clum A."/>
            <person name="Culley D."/>
            <person name="Crous P.W."/>
            <person name="Fauchery L."/>
            <person name="Girlanda M."/>
            <person name="Hayes R."/>
            <person name="Keri Z."/>
            <person name="LaButti K."/>
            <person name="Lipzen A."/>
            <person name="Lombard V."/>
            <person name="Magnuson J."/>
            <person name="Maillard F."/>
            <person name="Morin E."/>
            <person name="Murat C."/>
            <person name="Nolan M."/>
            <person name="Ohm R."/>
            <person name="Pangilinan J."/>
            <person name="Pereira M."/>
            <person name="Perotto S."/>
            <person name="Peter M."/>
            <person name="Riley R."/>
            <person name="Sitrit Y."/>
            <person name="Stielow B."/>
            <person name="Szollosi G."/>
            <person name="Zifcakova L."/>
            <person name="Stursova M."/>
            <person name="Spatafora J.W."/>
            <person name="Tedersoo L."/>
            <person name="Vaario L.-M."/>
            <person name="Yamada A."/>
            <person name="Yan M."/>
            <person name="Wang P."/>
            <person name="Xu J."/>
            <person name="Bruns T."/>
            <person name="Baldrian P."/>
            <person name="Vilgalys R."/>
            <person name="Henrissat B."/>
            <person name="Grigoriev I.V."/>
            <person name="Hibbett D."/>
            <person name="Nagy L.G."/>
            <person name="Martin F.M."/>
        </authorList>
    </citation>
    <scope>NUCLEOTIDE SEQUENCE</scope>
    <source>
        <strain evidence="4">Prilba</strain>
    </source>
</reference>
<dbReference type="InterPro" id="IPR002110">
    <property type="entry name" value="Ankyrin_rpt"/>
</dbReference>
<evidence type="ECO:0000256" key="2">
    <source>
        <dbReference type="ARBA" id="ARBA00023043"/>
    </source>
</evidence>
<dbReference type="EMBL" id="WHVB01000004">
    <property type="protein sequence ID" value="KAF8484044.1"/>
    <property type="molecule type" value="Genomic_DNA"/>
</dbReference>
<dbReference type="Proteomes" id="UP000759537">
    <property type="component" value="Unassembled WGS sequence"/>
</dbReference>
<dbReference type="AlphaFoldDB" id="A0A9P5N1N2"/>
<dbReference type="InterPro" id="IPR050889">
    <property type="entry name" value="Dendritic_Spine_Reg/Scaffold"/>
</dbReference>
<evidence type="ECO:0000256" key="3">
    <source>
        <dbReference type="PROSITE-ProRule" id="PRU00023"/>
    </source>
</evidence>
<feature type="repeat" description="ANK" evidence="3">
    <location>
        <begin position="15"/>
        <end position="62"/>
    </location>
</feature>
<dbReference type="InterPro" id="IPR036770">
    <property type="entry name" value="Ankyrin_rpt-contain_sf"/>
</dbReference>
<protein>
    <submittedName>
        <fullName evidence="4">Ankyrin repeat-containing domain protein</fullName>
    </submittedName>
</protein>
<dbReference type="PROSITE" id="PS50088">
    <property type="entry name" value="ANK_REPEAT"/>
    <property type="match status" value="1"/>
</dbReference>
<proteinExistence type="predicted"/>
<organism evidence="4 5">
    <name type="scientific">Russula ochroleuca</name>
    <dbReference type="NCBI Taxonomy" id="152965"/>
    <lineage>
        <taxon>Eukaryota</taxon>
        <taxon>Fungi</taxon>
        <taxon>Dikarya</taxon>
        <taxon>Basidiomycota</taxon>
        <taxon>Agaricomycotina</taxon>
        <taxon>Agaricomycetes</taxon>
        <taxon>Russulales</taxon>
        <taxon>Russulaceae</taxon>
        <taxon>Russula</taxon>
    </lineage>
</organism>
<dbReference type="SUPFAM" id="SSF48403">
    <property type="entry name" value="Ankyrin repeat"/>
    <property type="match status" value="1"/>
</dbReference>
<dbReference type="Pfam" id="PF00023">
    <property type="entry name" value="Ank"/>
    <property type="match status" value="1"/>
</dbReference>
<dbReference type="PANTHER" id="PTHR24166:SF48">
    <property type="entry name" value="PROTEIN VAPYRIN"/>
    <property type="match status" value="1"/>
</dbReference>
<keyword evidence="2 3" id="KW-0040">ANK repeat</keyword>
<evidence type="ECO:0000313" key="4">
    <source>
        <dbReference type="EMBL" id="KAF8484044.1"/>
    </source>
</evidence>
<reference evidence="4" key="2">
    <citation type="journal article" date="2020" name="Nat. Commun.">
        <title>Large-scale genome sequencing of mycorrhizal fungi provides insights into the early evolution of symbiotic traits.</title>
        <authorList>
            <person name="Miyauchi S."/>
            <person name="Kiss E."/>
            <person name="Kuo A."/>
            <person name="Drula E."/>
            <person name="Kohler A."/>
            <person name="Sanchez-Garcia M."/>
            <person name="Morin E."/>
            <person name="Andreopoulos B."/>
            <person name="Barry K.W."/>
            <person name="Bonito G."/>
            <person name="Buee M."/>
            <person name="Carver A."/>
            <person name="Chen C."/>
            <person name="Cichocki N."/>
            <person name="Clum A."/>
            <person name="Culley D."/>
            <person name="Crous P.W."/>
            <person name="Fauchery L."/>
            <person name="Girlanda M."/>
            <person name="Hayes R.D."/>
            <person name="Keri Z."/>
            <person name="LaButti K."/>
            <person name="Lipzen A."/>
            <person name="Lombard V."/>
            <person name="Magnuson J."/>
            <person name="Maillard F."/>
            <person name="Murat C."/>
            <person name="Nolan M."/>
            <person name="Ohm R.A."/>
            <person name="Pangilinan J."/>
            <person name="Pereira M.F."/>
            <person name="Perotto S."/>
            <person name="Peter M."/>
            <person name="Pfister S."/>
            <person name="Riley R."/>
            <person name="Sitrit Y."/>
            <person name="Stielow J.B."/>
            <person name="Szollosi G."/>
            <person name="Zifcakova L."/>
            <person name="Stursova M."/>
            <person name="Spatafora J.W."/>
            <person name="Tedersoo L."/>
            <person name="Vaario L.M."/>
            <person name="Yamada A."/>
            <person name="Yan M."/>
            <person name="Wang P."/>
            <person name="Xu J."/>
            <person name="Bruns T."/>
            <person name="Baldrian P."/>
            <person name="Vilgalys R."/>
            <person name="Dunand C."/>
            <person name="Henrissat B."/>
            <person name="Grigoriev I.V."/>
            <person name="Hibbett D."/>
            <person name="Nagy L.G."/>
            <person name="Martin F.M."/>
        </authorList>
    </citation>
    <scope>NUCLEOTIDE SEQUENCE</scope>
    <source>
        <strain evidence="4">Prilba</strain>
    </source>
</reference>
<accession>A0A9P5N1N2</accession>
<evidence type="ECO:0000313" key="5">
    <source>
        <dbReference type="Proteomes" id="UP000759537"/>
    </source>
</evidence>
<sequence length="97" mass="10571">MLIECGADVAAQTMCGNTPLHMASSRTLADFISDDFYFKVQGLSEVSRILLEKGADVNAQNKAGLTPLRLLWRSGHWGDTRKQVLLQHGADPGDSNI</sequence>
<dbReference type="PRINTS" id="PR01415">
    <property type="entry name" value="ANKYRIN"/>
</dbReference>
<keyword evidence="5" id="KW-1185">Reference proteome</keyword>
<name>A0A9P5N1N2_9AGAM</name>